<dbReference type="GO" id="GO:0038039">
    <property type="term" value="C:G protein-coupled receptor heterodimeric complex"/>
    <property type="evidence" value="ECO:0007669"/>
    <property type="project" value="TreeGrafter"/>
</dbReference>
<accession>A0A1X2GMP6</accession>
<feature type="region of interest" description="Disordered" evidence="9">
    <location>
        <begin position="975"/>
        <end position="1000"/>
    </location>
</feature>
<protein>
    <submittedName>
        <fullName evidence="12">Periplasmic binding protein-like I</fullName>
    </submittedName>
</protein>
<dbReference type="CDD" id="cd15047">
    <property type="entry name" value="7tmC_GABA-B-like"/>
    <property type="match status" value="1"/>
</dbReference>
<feature type="transmembrane region" description="Helical" evidence="10">
    <location>
        <begin position="587"/>
        <end position="610"/>
    </location>
</feature>
<dbReference type="InterPro" id="IPR000337">
    <property type="entry name" value="GPCR_3"/>
</dbReference>
<keyword evidence="8" id="KW-0807">Transducer</keyword>
<feature type="transmembrane region" description="Helical" evidence="10">
    <location>
        <begin position="630"/>
        <end position="650"/>
    </location>
</feature>
<dbReference type="EMBL" id="MCGT01000010">
    <property type="protein sequence ID" value="ORX56420.1"/>
    <property type="molecule type" value="Genomic_DNA"/>
</dbReference>
<dbReference type="PRINTS" id="PR01176">
    <property type="entry name" value="GABABRECEPTR"/>
</dbReference>
<keyword evidence="6" id="KW-0675">Receptor</keyword>
<keyword evidence="4" id="KW-0297">G-protein coupled receptor</keyword>
<evidence type="ECO:0000256" key="8">
    <source>
        <dbReference type="ARBA" id="ARBA00023224"/>
    </source>
</evidence>
<dbReference type="PRINTS" id="PR00248">
    <property type="entry name" value="GPCRMGR"/>
</dbReference>
<evidence type="ECO:0000256" key="5">
    <source>
        <dbReference type="ARBA" id="ARBA00023136"/>
    </source>
</evidence>
<evidence type="ECO:0000259" key="11">
    <source>
        <dbReference type="PROSITE" id="PS50259"/>
    </source>
</evidence>
<dbReference type="InterPro" id="IPR001828">
    <property type="entry name" value="ANF_lig-bd_rcpt"/>
</dbReference>
<reference evidence="12 13" key="1">
    <citation type="submission" date="2016-07" db="EMBL/GenBank/DDBJ databases">
        <title>Pervasive Adenine N6-methylation of Active Genes in Fungi.</title>
        <authorList>
            <consortium name="DOE Joint Genome Institute"/>
            <person name="Mondo S.J."/>
            <person name="Dannebaum R.O."/>
            <person name="Kuo R.C."/>
            <person name="Labutti K."/>
            <person name="Haridas S."/>
            <person name="Kuo A."/>
            <person name="Salamov A."/>
            <person name="Ahrendt S.R."/>
            <person name="Lipzen A."/>
            <person name="Sullivan W."/>
            <person name="Andreopoulos W.B."/>
            <person name="Clum A."/>
            <person name="Lindquist E."/>
            <person name="Daum C."/>
            <person name="Ramamoorthy G.K."/>
            <person name="Gryganskyi A."/>
            <person name="Culley D."/>
            <person name="Magnuson J.K."/>
            <person name="James T.Y."/>
            <person name="O'Malley M.A."/>
            <person name="Stajich J.E."/>
            <person name="Spatafora J.W."/>
            <person name="Visel A."/>
            <person name="Grigoriev I.V."/>
        </authorList>
    </citation>
    <scope>NUCLEOTIDE SEQUENCE [LARGE SCALE GENOMIC DNA]</scope>
    <source>
        <strain evidence="12 13">NRRL 3301</strain>
    </source>
</reference>
<dbReference type="InterPro" id="IPR017978">
    <property type="entry name" value="GPCR_3_C"/>
</dbReference>
<feature type="transmembrane region" description="Helical" evidence="10">
    <location>
        <begin position="656"/>
        <end position="677"/>
    </location>
</feature>
<evidence type="ECO:0000256" key="6">
    <source>
        <dbReference type="ARBA" id="ARBA00023170"/>
    </source>
</evidence>
<evidence type="ECO:0000256" key="4">
    <source>
        <dbReference type="ARBA" id="ARBA00023040"/>
    </source>
</evidence>
<keyword evidence="3 10" id="KW-1133">Transmembrane helix</keyword>
<feature type="transmembrane region" description="Helical" evidence="10">
    <location>
        <begin position="428"/>
        <end position="451"/>
    </location>
</feature>
<feature type="compositionally biased region" description="Polar residues" evidence="9">
    <location>
        <begin position="871"/>
        <end position="902"/>
    </location>
</feature>
<feature type="transmembrane region" description="Helical" evidence="10">
    <location>
        <begin position="463"/>
        <end position="483"/>
    </location>
</feature>
<evidence type="ECO:0000313" key="12">
    <source>
        <dbReference type="EMBL" id="ORX56420.1"/>
    </source>
</evidence>
<feature type="domain" description="G-protein coupled receptors family 3 profile" evidence="11">
    <location>
        <begin position="426"/>
        <end position="683"/>
    </location>
</feature>
<evidence type="ECO:0000256" key="7">
    <source>
        <dbReference type="ARBA" id="ARBA00023180"/>
    </source>
</evidence>
<evidence type="ECO:0000256" key="10">
    <source>
        <dbReference type="SAM" id="Phobius"/>
    </source>
</evidence>
<keyword evidence="5 10" id="KW-0472">Membrane</keyword>
<evidence type="ECO:0000256" key="9">
    <source>
        <dbReference type="SAM" id="MobiDB-lite"/>
    </source>
</evidence>
<keyword evidence="7" id="KW-0325">Glycoprotein</keyword>
<keyword evidence="13" id="KW-1185">Reference proteome</keyword>
<feature type="region of interest" description="Disordered" evidence="9">
    <location>
        <begin position="846"/>
        <end position="902"/>
    </location>
</feature>
<proteinExistence type="predicted"/>
<dbReference type="Pfam" id="PF00003">
    <property type="entry name" value="7tm_3"/>
    <property type="match status" value="1"/>
</dbReference>
<dbReference type="InterPro" id="IPR028082">
    <property type="entry name" value="Peripla_BP_I"/>
</dbReference>
<comment type="subcellular location">
    <subcellularLocation>
        <location evidence="1">Membrane</location>
        <topology evidence="1">Multi-pass membrane protein</topology>
    </subcellularLocation>
</comment>
<dbReference type="GO" id="GO:0007214">
    <property type="term" value="P:gamma-aminobutyric acid signaling pathway"/>
    <property type="evidence" value="ECO:0007669"/>
    <property type="project" value="TreeGrafter"/>
</dbReference>
<keyword evidence="2 10" id="KW-0812">Transmembrane</keyword>
<name>A0A1X2GMP6_9FUNG</name>
<dbReference type="AlphaFoldDB" id="A0A1X2GMP6"/>
<evidence type="ECO:0000256" key="2">
    <source>
        <dbReference type="ARBA" id="ARBA00022692"/>
    </source>
</evidence>
<gene>
    <name evidence="12" type="ORF">DM01DRAFT_1334906</name>
</gene>
<organism evidence="12 13">
    <name type="scientific">Hesseltinella vesiculosa</name>
    <dbReference type="NCBI Taxonomy" id="101127"/>
    <lineage>
        <taxon>Eukaryota</taxon>
        <taxon>Fungi</taxon>
        <taxon>Fungi incertae sedis</taxon>
        <taxon>Mucoromycota</taxon>
        <taxon>Mucoromycotina</taxon>
        <taxon>Mucoromycetes</taxon>
        <taxon>Mucorales</taxon>
        <taxon>Cunninghamellaceae</taxon>
        <taxon>Hesseltinella</taxon>
    </lineage>
</organism>
<dbReference type="STRING" id="101127.A0A1X2GMP6"/>
<dbReference type="GO" id="GO:0004965">
    <property type="term" value="F:G protein-coupled GABA receptor activity"/>
    <property type="evidence" value="ECO:0007669"/>
    <property type="project" value="InterPro"/>
</dbReference>
<dbReference type="InterPro" id="IPR002455">
    <property type="entry name" value="GPCR3_GABA-B"/>
</dbReference>
<dbReference type="SUPFAM" id="SSF53822">
    <property type="entry name" value="Periplasmic binding protein-like I"/>
    <property type="match status" value="1"/>
</dbReference>
<dbReference type="SUPFAM" id="SSF50729">
    <property type="entry name" value="PH domain-like"/>
    <property type="match status" value="1"/>
</dbReference>
<dbReference type="OrthoDB" id="5597995at2759"/>
<dbReference type="Gene3D" id="3.40.50.2300">
    <property type="match status" value="2"/>
</dbReference>
<sequence length="1000" mass="111347">MADPANIRSLDPALNNMIITSDIAIRLAQQHIQQQAYLSDVNLVFQRAYSSDFNGGMTSWATSELILNGTNAVIGDMTSNSTVFSAAMTGMFAIPQCSAGAVSLDLSNKSIYPYFFRSVPNVISYGSALMVWIQQMDWSMFALLYTDDQVGQQILSVMLNSSASYGITPMSQIQIHTLDHEEIQGALLTLSATGSRIVIVADSDPLNQVIILQQAQTLGMLEPGWVWMMSNDLSEVLAEVVPKQDLPLYNGLMFISGLWNITDAPDYNNLYQVFNQMPMPNGYIGGTSDWQINGLSYNAPNAYACAELLALGLNKRLNEYPGGRQAGLKALQSKTFNSTDMTPLFYNMNYSGPAGGMSFSPSGDLQSGHFGLNYMMNGLPVEYAQIHDGIYSPDPGASIVYLGSTTNKPSDLAESTLLNPTYREPQGIALLVVAGLGLFISLVTMILIFCYRHLTMIMVSSPIFLLMQLMGIALAYSSMILYMCNPTPSICIARQFFVLFGFILVTTSIIAKNYRIYRVFQNVFTLQASKLKSMYLLRFVLAIACTLVLPMVVWNGLYPVTPQRFMVTANTYCVICVYPTSNKSVDWVTYNIAEITTLLFCLVLVGISALLAWKTRRVSGKWSESQQVGYVSYTIALASICVIPAIFLPVDQYQAAIYLKLGALFFAATVTLVALFAPKLITIGKYMLTEQRWSWTRNLYKLHGDHDMGDGRLDSSSQLTNVYEFKYDNRDENHDALIARNLLDRDYHAYEGVLPVKKRGRFHFMSIWELKKVIVIPSNQVFVLVSPSGESYAHFYHYESCYPLQQNANGDRHIFCVNTLDRRQFFFQVFDQKALDRWVDWFNGPTRAGPGQPSIPSPPRSNSSPAKQGNKLPSTSTLGVFSTGDSSTGLTTNQTDSSNFSHTGNNAIGVEPRLYQLSPTATSHVNEIESQPRRHPRSSFLSAFTSGENPSQRYSAFSANTLSFYQPQLLQHRNDSNPISTFGINEEDEDRYSYSSLQPY</sequence>
<comment type="caution">
    <text evidence="12">The sequence shown here is derived from an EMBL/GenBank/DDBJ whole genome shotgun (WGS) entry which is preliminary data.</text>
</comment>
<feature type="transmembrane region" description="Helical" evidence="10">
    <location>
        <begin position="535"/>
        <end position="557"/>
    </location>
</feature>
<evidence type="ECO:0000256" key="1">
    <source>
        <dbReference type="ARBA" id="ARBA00004141"/>
    </source>
</evidence>
<feature type="transmembrane region" description="Helical" evidence="10">
    <location>
        <begin position="495"/>
        <end position="514"/>
    </location>
</feature>
<dbReference type="Pfam" id="PF01094">
    <property type="entry name" value="ANF_receptor"/>
    <property type="match status" value="1"/>
</dbReference>
<dbReference type="Proteomes" id="UP000242146">
    <property type="component" value="Unassembled WGS sequence"/>
</dbReference>
<evidence type="ECO:0000256" key="3">
    <source>
        <dbReference type="ARBA" id="ARBA00022989"/>
    </source>
</evidence>
<dbReference type="PROSITE" id="PS50259">
    <property type="entry name" value="G_PROTEIN_RECEP_F3_4"/>
    <property type="match status" value="1"/>
</dbReference>
<dbReference type="PANTHER" id="PTHR10519:SF20">
    <property type="entry name" value="G-PROTEIN COUPLED RECEPTOR 156-RELATED"/>
    <property type="match status" value="1"/>
</dbReference>
<evidence type="ECO:0000313" key="13">
    <source>
        <dbReference type="Proteomes" id="UP000242146"/>
    </source>
</evidence>
<dbReference type="PANTHER" id="PTHR10519">
    <property type="entry name" value="GABA-B RECEPTOR"/>
    <property type="match status" value="1"/>
</dbReference>